<evidence type="ECO:0000256" key="2">
    <source>
        <dbReference type="ARBA" id="ARBA00022679"/>
    </source>
</evidence>
<dbReference type="EMBL" id="DRUY01000081">
    <property type="protein sequence ID" value="HHI65388.1"/>
    <property type="molecule type" value="Genomic_DNA"/>
</dbReference>
<evidence type="ECO:0000313" key="3">
    <source>
        <dbReference type="EMBL" id="HHI65388.1"/>
    </source>
</evidence>
<dbReference type="GO" id="GO:0003676">
    <property type="term" value="F:nucleic acid binding"/>
    <property type="evidence" value="ECO:0007669"/>
    <property type="project" value="InterPro"/>
</dbReference>
<dbReference type="PROSITE" id="PS00092">
    <property type="entry name" value="N6_MTASE"/>
    <property type="match status" value="1"/>
</dbReference>
<gene>
    <name evidence="3" type="primary">rsmD</name>
    <name evidence="3" type="ORF">ENL70_02415</name>
</gene>
<keyword evidence="2 3" id="KW-0808">Transferase</keyword>
<dbReference type="InterPro" id="IPR029063">
    <property type="entry name" value="SAM-dependent_MTases_sf"/>
</dbReference>
<dbReference type="InterPro" id="IPR004398">
    <property type="entry name" value="RNA_MeTrfase_RsmD"/>
</dbReference>
<accession>A0A7C5P7M1</accession>
<organism evidence="3">
    <name type="scientific">Thermodesulfobium narugense</name>
    <dbReference type="NCBI Taxonomy" id="184064"/>
    <lineage>
        <taxon>Bacteria</taxon>
        <taxon>Pseudomonadati</taxon>
        <taxon>Thermodesulfobiota</taxon>
        <taxon>Thermodesulfobiia</taxon>
        <taxon>Thermodesulfobiales</taxon>
        <taxon>Thermodesulfobiaceae</taxon>
        <taxon>Thermodesulfobium</taxon>
    </lineage>
</organism>
<reference evidence="3" key="1">
    <citation type="journal article" date="2020" name="mSystems">
        <title>Genome- and Community-Level Interaction Insights into Carbon Utilization and Element Cycling Functions of Hydrothermarchaeota in Hydrothermal Sediment.</title>
        <authorList>
            <person name="Zhou Z."/>
            <person name="Liu Y."/>
            <person name="Xu W."/>
            <person name="Pan J."/>
            <person name="Luo Z.H."/>
            <person name="Li M."/>
        </authorList>
    </citation>
    <scope>NUCLEOTIDE SEQUENCE [LARGE SCALE GENOMIC DNA]</scope>
    <source>
        <strain evidence="3">SpSt-1019</strain>
    </source>
</reference>
<dbReference type="Gene3D" id="3.40.50.150">
    <property type="entry name" value="Vaccinia Virus protein VP39"/>
    <property type="match status" value="1"/>
</dbReference>
<dbReference type="InterPro" id="IPR002052">
    <property type="entry name" value="DNA_methylase_N6_adenine_CS"/>
</dbReference>
<dbReference type="SUPFAM" id="SSF53335">
    <property type="entry name" value="S-adenosyl-L-methionine-dependent methyltransferases"/>
    <property type="match status" value="1"/>
</dbReference>
<dbReference type="EC" id="2.1.1.171" evidence="3"/>
<comment type="caution">
    <text evidence="3">The sequence shown here is derived from an EMBL/GenBank/DDBJ whole genome shotgun (WGS) entry which is preliminary data.</text>
</comment>
<dbReference type="NCBIfam" id="TIGR00095">
    <property type="entry name" value="16S rRNA (guanine(966)-N(2))-methyltransferase RsmD"/>
    <property type="match status" value="1"/>
</dbReference>
<dbReference type="GO" id="GO:0052913">
    <property type="term" value="F:16S rRNA (guanine(966)-N(2))-methyltransferase activity"/>
    <property type="evidence" value="ECO:0007669"/>
    <property type="project" value="UniProtKB-EC"/>
</dbReference>
<keyword evidence="1 3" id="KW-0489">Methyltransferase</keyword>
<evidence type="ECO:0000256" key="1">
    <source>
        <dbReference type="ARBA" id="ARBA00022603"/>
    </source>
</evidence>
<sequence length="187" mass="21855">MKTSIVGGEFKNRFLLSPKTKEVRPLSSRVRKSLMDILGRSVIDCTLLDLFAGIGSVSIEFLSRGAKKVISVEKNPKIADFLRRNLENFNLLDRCTIVNYSVEKFLLNCQDIKFDIIYMDPPFSYNLEELLQIFSNFRCYHKKSIFILHHFFKNKPKENLCHWKILDSRTYSSNTITFYVPKDPLDD</sequence>
<dbReference type="CDD" id="cd02440">
    <property type="entry name" value="AdoMet_MTases"/>
    <property type="match status" value="1"/>
</dbReference>
<dbReference type="Pfam" id="PF03602">
    <property type="entry name" value="Cons_hypoth95"/>
    <property type="match status" value="1"/>
</dbReference>
<proteinExistence type="predicted"/>
<protein>
    <submittedName>
        <fullName evidence="3">16S rRNA (Guanine(966)-N(2))-methyltransferase RsmD</fullName>
        <ecNumber evidence="3">2.1.1.171</ecNumber>
    </submittedName>
</protein>
<dbReference type="PIRSF" id="PIRSF004553">
    <property type="entry name" value="CHP00095"/>
    <property type="match status" value="1"/>
</dbReference>
<dbReference type="PANTHER" id="PTHR43542">
    <property type="entry name" value="METHYLTRANSFERASE"/>
    <property type="match status" value="1"/>
</dbReference>
<name>A0A7C5P7M1_9BACT</name>
<dbReference type="AlphaFoldDB" id="A0A7C5P7M1"/>
<dbReference type="PANTHER" id="PTHR43542:SF1">
    <property type="entry name" value="METHYLTRANSFERASE"/>
    <property type="match status" value="1"/>
</dbReference>